<dbReference type="SUPFAM" id="SSF48592">
    <property type="entry name" value="GroEL equatorial domain-like"/>
    <property type="match status" value="1"/>
</dbReference>
<name>B0X0C5_CULQU</name>
<accession>B0X0C5</accession>
<proteinExistence type="predicted"/>
<dbReference type="Gene3D" id="3.30.260.10">
    <property type="entry name" value="TCP-1-like chaperonin intermediate domain"/>
    <property type="match status" value="1"/>
</dbReference>
<evidence type="ECO:0000313" key="5">
    <source>
        <dbReference type="EnsemblMetazoa" id="CPIJ012861-PA"/>
    </source>
</evidence>
<dbReference type="PANTHER" id="PTHR11353">
    <property type="entry name" value="CHAPERONIN"/>
    <property type="match status" value="1"/>
</dbReference>
<dbReference type="HOGENOM" id="CLU_1908732_0_0_1"/>
<evidence type="ECO:0000256" key="1">
    <source>
        <dbReference type="ARBA" id="ARBA00022741"/>
    </source>
</evidence>
<dbReference type="Gene3D" id="1.10.560.10">
    <property type="entry name" value="GroEL-like equatorial domain"/>
    <property type="match status" value="1"/>
</dbReference>
<dbReference type="InParanoid" id="B0X0C5"/>
<dbReference type="AlphaFoldDB" id="B0X0C5"/>
<dbReference type="InterPro" id="IPR027413">
    <property type="entry name" value="GROEL-like_equatorial_sf"/>
</dbReference>
<gene>
    <name evidence="5" type="primary">6045797</name>
    <name evidence="4" type="ORF">CpipJ_CPIJ012861</name>
</gene>
<sequence length="133" mass="14798">MFAEGENGEIAPAEETNDEATILMAIGVENPAAKILVDMSRVQDDEFREDLMNIARTTLSSKILSQHKSTLPRKLVVDAGGCLKESFLDEGFLLDKKPGVHQPKRIENGLPVPLRLNHLGHNLARCLLRWTKI</sequence>
<keyword evidence="1" id="KW-0547">Nucleotide-binding</keyword>
<dbReference type="STRING" id="7176.B0X0C5"/>
<dbReference type="VEuPathDB" id="VectorBase:CPIJ012861"/>
<keyword evidence="3" id="KW-0143">Chaperone</keyword>
<evidence type="ECO:0000256" key="2">
    <source>
        <dbReference type="ARBA" id="ARBA00022840"/>
    </source>
</evidence>
<keyword evidence="6" id="KW-1185">Reference proteome</keyword>
<dbReference type="Proteomes" id="UP000002320">
    <property type="component" value="Unassembled WGS sequence"/>
</dbReference>
<evidence type="ECO:0000313" key="4">
    <source>
        <dbReference type="EMBL" id="EDS38086.1"/>
    </source>
</evidence>
<reference evidence="4" key="1">
    <citation type="submission" date="2007-03" db="EMBL/GenBank/DDBJ databases">
        <title>Annotation of Culex pipiens quinquefasciatus.</title>
        <authorList>
            <consortium name="The Broad Institute Genome Sequencing Platform"/>
            <person name="Atkinson P.W."/>
            <person name="Hemingway J."/>
            <person name="Christensen B.M."/>
            <person name="Higgs S."/>
            <person name="Kodira C."/>
            <person name="Hannick L."/>
            <person name="Megy K."/>
            <person name="O'Leary S."/>
            <person name="Pearson M."/>
            <person name="Haas B.J."/>
            <person name="Mauceli E."/>
            <person name="Wortman J.R."/>
            <person name="Lee N.H."/>
            <person name="Guigo R."/>
            <person name="Stanke M."/>
            <person name="Alvarado L."/>
            <person name="Amedeo P."/>
            <person name="Antoine C.H."/>
            <person name="Arensburger P."/>
            <person name="Bidwell S.L."/>
            <person name="Crawford M."/>
            <person name="Camaro F."/>
            <person name="Devon K."/>
            <person name="Engels R."/>
            <person name="Hammond M."/>
            <person name="Howarth C."/>
            <person name="Koehrsen M."/>
            <person name="Lawson D."/>
            <person name="Montgomery P."/>
            <person name="Nene V."/>
            <person name="Nusbaum C."/>
            <person name="Puiu D."/>
            <person name="Romero-Severson J."/>
            <person name="Severson D.W."/>
            <person name="Shumway M."/>
            <person name="Sisk P."/>
            <person name="Stolte C."/>
            <person name="Zeng Q."/>
            <person name="Eisenstadt E."/>
            <person name="Fraser-Liggett C."/>
            <person name="Strausberg R."/>
            <person name="Galagan J."/>
            <person name="Birren B."/>
            <person name="Collins F.H."/>
        </authorList>
    </citation>
    <scope>NUCLEOTIDE SEQUENCE [LARGE SCALE GENOMIC DNA]</scope>
    <source>
        <strain evidence="4">JHB</strain>
    </source>
</reference>
<keyword evidence="2" id="KW-0067">ATP-binding</keyword>
<evidence type="ECO:0000256" key="3">
    <source>
        <dbReference type="ARBA" id="ARBA00023186"/>
    </source>
</evidence>
<dbReference type="eggNOG" id="KOG0363">
    <property type="taxonomic scope" value="Eukaryota"/>
</dbReference>
<dbReference type="GO" id="GO:0005524">
    <property type="term" value="F:ATP binding"/>
    <property type="evidence" value="ECO:0007669"/>
    <property type="project" value="UniProtKB-KW"/>
</dbReference>
<evidence type="ECO:0000313" key="6">
    <source>
        <dbReference type="Proteomes" id="UP000002320"/>
    </source>
</evidence>
<dbReference type="KEGG" id="cqu:CpipJ_CPIJ012861"/>
<dbReference type="InterPro" id="IPR027410">
    <property type="entry name" value="TCP-1-like_intermed_sf"/>
</dbReference>
<dbReference type="EMBL" id="DS232232">
    <property type="protein sequence ID" value="EDS38086.1"/>
    <property type="molecule type" value="Genomic_DNA"/>
</dbReference>
<dbReference type="EnsemblMetazoa" id="CPIJ012861-RA">
    <property type="protein sequence ID" value="CPIJ012861-PA"/>
    <property type="gene ID" value="CPIJ012861"/>
</dbReference>
<reference evidence="5" key="2">
    <citation type="submission" date="2020-05" db="UniProtKB">
        <authorList>
            <consortium name="EnsemblMetazoa"/>
        </authorList>
    </citation>
    <scope>IDENTIFICATION</scope>
    <source>
        <strain evidence="5">JHB</strain>
    </source>
</reference>
<organism>
    <name type="scientific">Culex quinquefasciatus</name>
    <name type="common">Southern house mosquito</name>
    <name type="synonym">Culex pungens</name>
    <dbReference type="NCBI Taxonomy" id="7176"/>
    <lineage>
        <taxon>Eukaryota</taxon>
        <taxon>Metazoa</taxon>
        <taxon>Ecdysozoa</taxon>
        <taxon>Arthropoda</taxon>
        <taxon>Hexapoda</taxon>
        <taxon>Insecta</taxon>
        <taxon>Pterygota</taxon>
        <taxon>Neoptera</taxon>
        <taxon>Endopterygota</taxon>
        <taxon>Diptera</taxon>
        <taxon>Nematocera</taxon>
        <taxon>Culicoidea</taxon>
        <taxon>Culicidae</taxon>
        <taxon>Culicinae</taxon>
        <taxon>Culicini</taxon>
        <taxon>Culex</taxon>
        <taxon>Culex</taxon>
    </lineage>
</organism>
<dbReference type="GO" id="GO:0140662">
    <property type="term" value="F:ATP-dependent protein folding chaperone"/>
    <property type="evidence" value="ECO:0007669"/>
    <property type="project" value="InterPro"/>
</dbReference>
<dbReference type="InterPro" id="IPR017998">
    <property type="entry name" value="Chaperone_TCP-1"/>
</dbReference>
<protein>
    <submittedName>
        <fullName evidence="4">Chaperonin</fullName>
    </submittedName>
</protein>